<evidence type="ECO:0000313" key="3">
    <source>
        <dbReference type="Proteomes" id="UP000002613"/>
    </source>
</evidence>
<keyword evidence="3" id="KW-1185">Reference proteome</keyword>
<dbReference type="EMBL" id="CP001899">
    <property type="protein sequence ID" value="ADC65361.1"/>
    <property type="molecule type" value="Genomic_DNA"/>
</dbReference>
<sequence length="34" mass="4061">MNIGVSEILLAAQFFILLVIIYLFIRIYKKIKEF</sequence>
<reference evidence="3" key="1">
    <citation type="submission" date="2010-02" db="EMBL/GenBank/DDBJ databases">
        <title>Complete sequence of Ferroglobus placidus DSM 10642.</title>
        <authorList>
            <consortium name="US DOE Joint Genome Institute"/>
            <person name="Lucas S."/>
            <person name="Copeland A."/>
            <person name="Lapidus A."/>
            <person name="Cheng J.-F."/>
            <person name="Bruce D."/>
            <person name="Goodwin L."/>
            <person name="Pitluck S."/>
            <person name="Saunders E."/>
            <person name="Brettin T."/>
            <person name="Detter J.C."/>
            <person name="Han C."/>
            <person name="Tapia R."/>
            <person name="Larimer F."/>
            <person name="Land M."/>
            <person name="Hauser L."/>
            <person name="Kyrpides N."/>
            <person name="Ivanova N."/>
            <person name="Holmes D."/>
            <person name="Lovley D."/>
            <person name="Kyrpides N."/>
            <person name="Anderson I.J."/>
            <person name="Woyke T."/>
        </authorList>
    </citation>
    <scope>NUCLEOTIDE SEQUENCE [LARGE SCALE GENOMIC DNA]</scope>
    <source>
        <strain evidence="3">DSM 10642 / AEDII12DO</strain>
    </source>
</reference>
<dbReference type="KEGG" id="fpl:Ferp_1203"/>
<feature type="transmembrane region" description="Helical" evidence="1">
    <location>
        <begin position="6"/>
        <end position="25"/>
    </location>
</feature>
<proteinExistence type="predicted"/>
<gene>
    <name evidence="2" type="ordered locus">Ferp_1203</name>
</gene>
<evidence type="ECO:0000256" key="1">
    <source>
        <dbReference type="SAM" id="Phobius"/>
    </source>
</evidence>
<keyword evidence="1" id="KW-1133">Transmembrane helix</keyword>
<keyword evidence="1" id="KW-0812">Transmembrane</keyword>
<evidence type="ECO:0000313" key="2">
    <source>
        <dbReference type="EMBL" id="ADC65361.1"/>
    </source>
</evidence>
<dbReference type="Proteomes" id="UP000002613">
    <property type="component" value="Chromosome"/>
</dbReference>
<protein>
    <submittedName>
        <fullName evidence="2">Uncharacterized protein</fullName>
    </submittedName>
</protein>
<dbReference type="STRING" id="589924.Ferp_1203"/>
<name>D3RXZ8_FERPA</name>
<dbReference type="PaxDb" id="589924-Ferp_1203"/>
<dbReference type="HOGENOM" id="CLU_3371276_0_0_2"/>
<organism evidence="2 3">
    <name type="scientific">Ferroglobus placidus (strain DSM 10642 / AEDII12DO)</name>
    <dbReference type="NCBI Taxonomy" id="589924"/>
    <lineage>
        <taxon>Archaea</taxon>
        <taxon>Methanobacteriati</taxon>
        <taxon>Methanobacteriota</taxon>
        <taxon>Archaeoglobi</taxon>
        <taxon>Archaeoglobales</taxon>
        <taxon>Archaeoglobaceae</taxon>
        <taxon>Ferroglobus</taxon>
    </lineage>
</organism>
<dbReference type="AlphaFoldDB" id="D3RXZ8"/>
<keyword evidence="1" id="KW-0472">Membrane</keyword>
<accession>D3RXZ8</accession>
<reference evidence="2 3" key="2">
    <citation type="journal article" date="2011" name="Stand. Genomic Sci.">
        <title>Complete genome sequence of Ferroglobus placidus AEDII12DO.</title>
        <authorList>
            <person name="Anderson I."/>
            <person name="Risso C."/>
            <person name="Holmes D."/>
            <person name="Lucas S."/>
            <person name="Copeland A."/>
            <person name="Lapidus A."/>
            <person name="Cheng J.F."/>
            <person name="Bruce D."/>
            <person name="Goodwin L."/>
            <person name="Pitluck S."/>
            <person name="Saunders E."/>
            <person name="Brettin T."/>
            <person name="Detter J.C."/>
            <person name="Han C."/>
            <person name="Tapia R."/>
            <person name="Larimer F."/>
            <person name="Land M."/>
            <person name="Hauser L."/>
            <person name="Woyke T."/>
            <person name="Lovley D."/>
            <person name="Kyrpides N."/>
            <person name="Ivanova N."/>
        </authorList>
    </citation>
    <scope>NUCLEOTIDE SEQUENCE [LARGE SCALE GENOMIC DNA]</scope>
    <source>
        <strain evidence="3">DSM 10642 / AEDII12DO</strain>
    </source>
</reference>